<evidence type="ECO:0000313" key="6">
    <source>
        <dbReference type="Proteomes" id="UP000287972"/>
    </source>
</evidence>
<proteinExistence type="inferred from homology"/>
<feature type="domain" description="NAD(P)-binding" evidence="4">
    <location>
        <begin position="9"/>
        <end position="114"/>
    </location>
</feature>
<dbReference type="InterPro" id="IPR051609">
    <property type="entry name" value="NmrA/Isoflavone_reductase-like"/>
</dbReference>
<evidence type="ECO:0000256" key="3">
    <source>
        <dbReference type="ARBA" id="ARBA00023002"/>
    </source>
</evidence>
<keyword evidence="6" id="KW-1185">Reference proteome</keyword>
<evidence type="ECO:0000256" key="2">
    <source>
        <dbReference type="ARBA" id="ARBA00022857"/>
    </source>
</evidence>
<dbReference type="Proteomes" id="UP000287972">
    <property type="component" value="Unassembled WGS sequence"/>
</dbReference>
<dbReference type="PANTHER" id="PTHR47706">
    <property type="entry name" value="NMRA-LIKE FAMILY PROTEIN"/>
    <property type="match status" value="1"/>
</dbReference>
<dbReference type="AlphaFoldDB" id="A0A428RNI6"/>
<accession>A0A428RNI6</accession>
<dbReference type="GO" id="GO:0016491">
    <property type="term" value="F:oxidoreductase activity"/>
    <property type="evidence" value="ECO:0007669"/>
    <property type="project" value="UniProtKB-KW"/>
</dbReference>
<keyword evidence="3" id="KW-0560">Oxidoreductase</keyword>
<reference evidence="5 6" key="1">
    <citation type="submission" date="2017-06" db="EMBL/GenBank/DDBJ databases">
        <title>Comparative genomic analysis of Ambrosia Fusariam Clade fungi.</title>
        <authorList>
            <person name="Stajich J.E."/>
            <person name="Carrillo J."/>
            <person name="Kijimoto T."/>
            <person name="Eskalen A."/>
            <person name="O'Donnell K."/>
            <person name="Kasson M."/>
        </authorList>
    </citation>
    <scope>NUCLEOTIDE SEQUENCE [LARGE SCALE GENOMIC DNA]</scope>
    <source>
        <strain evidence="5 6">NRRL62606</strain>
    </source>
</reference>
<comment type="similarity">
    <text evidence="1">Belongs to the NmrA-type oxidoreductase family. Isoflavone reductase subfamily.</text>
</comment>
<protein>
    <recommendedName>
        <fullName evidence="4">NAD(P)-binding domain-containing protein</fullName>
    </recommendedName>
</protein>
<evidence type="ECO:0000256" key="1">
    <source>
        <dbReference type="ARBA" id="ARBA00005725"/>
    </source>
</evidence>
<dbReference type="Gene3D" id="3.40.50.720">
    <property type="entry name" value="NAD(P)-binding Rossmann-like Domain"/>
    <property type="match status" value="1"/>
</dbReference>
<dbReference type="Gene3D" id="3.90.25.10">
    <property type="entry name" value="UDP-galactose 4-epimerase, domain 1"/>
    <property type="match status" value="1"/>
</dbReference>
<organism evidence="5 6">
    <name type="scientific">Fusarium floridanum</name>
    <dbReference type="NCBI Taxonomy" id="1325733"/>
    <lineage>
        <taxon>Eukaryota</taxon>
        <taxon>Fungi</taxon>
        <taxon>Dikarya</taxon>
        <taxon>Ascomycota</taxon>
        <taxon>Pezizomycotina</taxon>
        <taxon>Sordariomycetes</taxon>
        <taxon>Hypocreomycetidae</taxon>
        <taxon>Hypocreales</taxon>
        <taxon>Nectriaceae</taxon>
        <taxon>Fusarium</taxon>
        <taxon>Fusarium solani species complex</taxon>
    </lineage>
</organism>
<dbReference type="SUPFAM" id="SSF51735">
    <property type="entry name" value="NAD(P)-binding Rossmann-fold domains"/>
    <property type="match status" value="1"/>
</dbReference>
<dbReference type="Pfam" id="PF13460">
    <property type="entry name" value="NAD_binding_10"/>
    <property type="match status" value="1"/>
</dbReference>
<evidence type="ECO:0000313" key="5">
    <source>
        <dbReference type="EMBL" id="RSL79126.1"/>
    </source>
</evidence>
<keyword evidence="2" id="KW-0521">NADP</keyword>
<comment type="caution">
    <text evidence="5">The sequence shown here is derived from an EMBL/GenBank/DDBJ whole genome shotgun (WGS) entry which is preliminary data.</text>
</comment>
<name>A0A428RNI6_9HYPO</name>
<gene>
    <name evidence="5" type="ORF">CEP51_007633</name>
</gene>
<evidence type="ECO:0000259" key="4">
    <source>
        <dbReference type="Pfam" id="PF13460"/>
    </source>
</evidence>
<dbReference type="InterPro" id="IPR016040">
    <property type="entry name" value="NAD(P)-bd_dom"/>
</dbReference>
<sequence length="314" mass="35453">MAILVGIAGITGQFGQLLTSKLLATSQQVSIRGFCRNKAKLAENLTSSSQVEIVEGGAYDRDQVTNFVTGCDIVVCCYLGDDDLMIEGQKILIDACENEKVPRYMASDWCLDYTKLEFGQLFTKDPMKHIKAYLGGKEFVKGVHVFIGAFLETFFSPYFGIYDSDTRTFSHWGEPGVLFETTSYGNAAEFTAQVVLDKEAVGIQRFVGDIKSMDDITLAYERVYGVKTTVVVKGSAKQLYDKMWSVRNQPSSQPHEYMAMFYQYYMVNEQTYVGPYLENLKYPDVKALTIEEFMRRVPLDQLPAVYSNSVTERL</sequence>
<dbReference type="EMBL" id="NKCL01000184">
    <property type="protein sequence ID" value="RSL79126.1"/>
    <property type="molecule type" value="Genomic_DNA"/>
</dbReference>
<dbReference type="InterPro" id="IPR036291">
    <property type="entry name" value="NAD(P)-bd_dom_sf"/>
</dbReference>
<dbReference type="PANTHER" id="PTHR47706:SF9">
    <property type="entry name" value="NMRA-LIKE DOMAIN-CONTAINING PROTEIN-RELATED"/>
    <property type="match status" value="1"/>
</dbReference>